<evidence type="ECO:0000256" key="2">
    <source>
        <dbReference type="ARBA" id="ARBA00023163"/>
    </source>
</evidence>
<dbReference type="Proteomes" id="UP000469440">
    <property type="component" value="Unassembled WGS sequence"/>
</dbReference>
<dbReference type="InterPro" id="IPR001034">
    <property type="entry name" value="DeoR_HTH"/>
</dbReference>
<dbReference type="InterPro" id="IPR036390">
    <property type="entry name" value="WH_DNA-bd_sf"/>
</dbReference>
<sequence>MKTDRLLEIIIYLLNHEKVTAKQLANKFDVSVRTIQRDVDSISLTGVPILAATGLHAGRTQSRSLRSISPGKEKNG</sequence>
<dbReference type="PROSITE" id="PS51000">
    <property type="entry name" value="HTH_DEOR_2"/>
    <property type="match status" value="1"/>
</dbReference>
<dbReference type="AlphaFoldDB" id="A0A6N8I2Z1"/>
<dbReference type="GO" id="GO:0003700">
    <property type="term" value="F:DNA-binding transcription factor activity"/>
    <property type="evidence" value="ECO:0007669"/>
    <property type="project" value="InterPro"/>
</dbReference>
<protein>
    <submittedName>
        <fullName evidence="5">HTH domain protein</fullName>
    </submittedName>
</protein>
<dbReference type="Gene3D" id="1.10.10.10">
    <property type="entry name" value="Winged helix-like DNA-binding domain superfamily/Winged helix DNA-binding domain"/>
    <property type="match status" value="1"/>
</dbReference>
<dbReference type="RefSeq" id="WP_066646015.1">
    <property type="nucleotide sequence ID" value="NZ_VWXL01000095.1"/>
</dbReference>
<accession>A0A6N8I2Z1</accession>
<name>A0A6N8I2Z1_9FIRM</name>
<keyword evidence="2" id="KW-0804">Transcription</keyword>
<gene>
    <name evidence="5" type="ORF">CAFE_31940</name>
</gene>
<evidence type="ECO:0000256" key="3">
    <source>
        <dbReference type="SAM" id="MobiDB-lite"/>
    </source>
</evidence>
<comment type="caution">
    <text evidence="5">The sequence shown here is derived from an EMBL/GenBank/DDBJ whole genome shotgun (WGS) entry which is preliminary data.</text>
</comment>
<evidence type="ECO:0000313" key="5">
    <source>
        <dbReference type="EMBL" id="MVB12454.1"/>
    </source>
</evidence>
<proteinExistence type="predicted"/>
<evidence type="ECO:0000256" key="1">
    <source>
        <dbReference type="ARBA" id="ARBA00023015"/>
    </source>
</evidence>
<evidence type="ECO:0000259" key="4">
    <source>
        <dbReference type="PROSITE" id="PS51000"/>
    </source>
</evidence>
<dbReference type="InterPro" id="IPR013196">
    <property type="entry name" value="HTH_11"/>
</dbReference>
<reference evidence="5 6" key="1">
    <citation type="submission" date="2019-09" db="EMBL/GenBank/DDBJ databases">
        <title>Genome sequence of Clostridium sp. EA1.</title>
        <authorList>
            <person name="Poehlein A."/>
            <person name="Bengelsdorf F.R."/>
            <person name="Daniel R."/>
        </authorList>
    </citation>
    <scope>NUCLEOTIDE SEQUENCE [LARGE SCALE GENOMIC DNA]</scope>
    <source>
        <strain evidence="5 6">EA1</strain>
    </source>
</reference>
<keyword evidence="1" id="KW-0805">Transcription regulation</keyword>
<dbReference type="EMBL" id="VWXL01000095">
    <property type="protein sequence ID" value="MVB12454.1"/>
    <property type="molecule type" value="Genomic_DNA"/>
</dbReference>
<feature type="domain" description="HTH deoR-type" evidence="4">
    <location>
        <begin position="2"/>
        <end position="57"/>
    </location>
</feature>
<evidence type="ECO:0000313" key="6">
    <source>
        <dbReference type="Proteomes" id="UP000469440"/>
    </source>
</evidence>
<organism evidence="5 6">
    <name type="scientific">Caproicibacter fermentans</name>
    <dbReference type="NCBI Taxonomy" id="2576756"/>
    <lineage>
        <taxon>Bacteria</taxon>
        <taxon>Bacillati</taxon>
        <taxon>Bacillota</taxon>
        <taxon>Clostridia</taxon>
        <taxon>Eubacteriales</taxon>
        <taxon>Acutalibacteraceae</taxon>
        <taxon>Caproicibacter</taxon>
    </lineage>
</organism>
<feature type="region of interest" description="Disordered" evidence="3">
    <location>
        <begin position="57"/>
        <end position="76"/>
    </location>
</feature>
<dbReference type="Pfam" id="PF08279">
    <property type="entry name" value="HTH_11"/>
    <property type="match status" value="1"/>
</dbReference>
<keyword evidence="6" id="KW-1185">Reference proteome</keyword>
<dbReference type="SUPFAM" id="SSF46785">
    <property type="entry name" value="Winged helix' DNA-binding domain"/>
    <property type="match status" value="1"/>
</dbReference>
<dbReference type="InterPro" id="IPR036388">
    <property type="entry name" value="WH-like_DNA-bd_sf"/>
</dbReference>